<dbReference type="OrthoDB" id="423533at2759"/>
<comment type="similarity">
    <text evidence="2 10">Belongs to the Arg-specific ADP-ribosyltransferase family.</text>
</comment>
<evidence type="ECO:0000313" key="12">
    <source>
        <dbReference type="EMBL" id="CAF1035913.1"/>
    </source>
</evidence>
<keyword evidence="10" id="KW-0520">NAD</keyword>
<dbReference type="PANTHER" id="PTHR10339">
    <property type="entry name" value="ADP-RIBOSYLTRANSFERASE"/>
    <property type="match status" value="1"/>
</dbReference>
<evidence type="ECO:0000256" key="4">
    <source>
        <dbReference type="ARBA" id="ARBA00022656"/>
    </source>
</evidence>
<gene>
    <name evidence="12" type="ORF">EDS130_LOCUS16659</name>
    <name evidence="11" type="ORF">XAT740_LOCUS13995</name>
</gene>
<dbReference type="GO" id="GO:0003950">
    <property type="term" value="F:NAD+ poly-ADP-ribosyltransferase activity"/>
    <property type="evidence" value="ECO:0007669"/>
    <property type="project" value="TreeGrafter"/>
</dbReference>
<comment type="subcellular location">
    <subcellularLocation>
        <location evidence="1">Secreted</location>
    </subcellularLocation>
</comment>
<keyword evidence="6 10" id="KW-0808">Transferase</keyword>
<evidence type="ECO:0000313" key="11">
    <source>
        <dbReference type="EMBL" id="CAF1016337.1"/>
    </source>
</evidence>
<keyword evidence="10" id="KW-0521">NADP</keyword>
<accession>A0A814HXE7</accession>
<evidence type="ECO:0000256" key="9">
    <source>
        <dbReference type="ARBA" id="ARBA00047597"/>
    </source>
</evidence>
<keyword evidence="13" id="KW-1185">Reference proteome</keyword>
<dbReference type="GO" id="GO:0016779">
    <property type="term" value="F:nucleotidyltransferase activity"/>
    <property type="evidence" value="ECO:0007669"/>
    <property type="project" value="UniProtKB-KW"/>
</dbReference>
<dbReference type="Proteomes" id="UP000663828">
    <property type="component" value="Unassembled WGS sequence"/>
</dbReference>
<evidence type="ECO:0000256" key="6">
    <source>
        <dbReference type="ARBA" id="ARBA00022679"/>
    </source>
</evidence>
<evidence type="ECO:0000256" key="1">
    <source>
        <dbReference type="ARBA" id="ARBA00004613"/>
    </source>
</evidence>
<name>A0A814HXE7_ADIRI</name>
<dbReference type="GO" id="GO:0106274">
    <property type="term" value="F:NAD+-protein-arginine ADP-ribosyltransferase activity"/>
    <property type="evidence" value="ECO:0007669"/>
    <property type="project" value="UniProtKB-EC"/>
</dbReference>
<keyword evidence="4" id="KW-0800">Toxin</keyword>
<evidence type="ECO:0000256" key="2">
    <source>
        <dbReference type="ARBA" id="ARBA00009558"/>
    </source>
</evidence>
<evidence type="ECO:0000256" key="5">
    <source>
        <dbReference type="ARBA" id="ARBA00022676"/>
    </source>
</evidence>
<comment type="catalytic activity">
    <reaction evidence="9 10">
        <text>L-arginyl-[protein] + NAD(+) = N(omega)-(ADP-D-ribosyl)-L-arginyl-[protein] + nicotinamide + H(+)</text>
        <dbReference type="Rhea" id="RHEA:19149"/>
        <dbReference type="Rhea" id="RHEA-COMP:10532"/>
        <dbReference type="Rhea" id="RHEA-COMP:15087"/>
        <dbReference type="ChEBI" id="CHEBI:15378"/>
        <dbReference type="ChEBI" id="CHEBI:17154"/>
        <dbReference type="ChEBI" id="CHEBI:29965"/>
        <dbReference type="ChEBI" id="CHEBI:57540"/>
        <dbReference type="ChEBI" id="CHEBI:142554"/>
        <dbReference type="EC" id="2.4.2.31"/>
    </reaction>
</comment>
<dbReference type="EMBL" id="CAJNOR010000828">
    <property type="protein sequence ID" value="CAF1016337.1"/>
    <property type="molecule type" value="Genomic_DNA"/>
</dbReference>
<dbReference type="EC" id="2.4.2.31" evidence="10"/>
<dbReference type="Gene3D" id="3.90.176.10">
    <property type="entry name" value="Toxin ADP-ribosyltransferase, Chain A, domain 1"/>
    <property type="match status" value="2"/>
</dbReference>
<evidence type="ECO:0000256" key="3">
    <source>
        <dbReference type="ARBA" id="ARBA00022525"/>
    </source>
</evidence>
<dbReference type="PROSITE" id="PS51996">
    <property type="entry name" value="TR_MART"/>
    <property type="match status" value="2"/>
</dbReference>
<dbReference type="EMBL" id="CAJNOJ010000073">
    <property type="protein sequence ID" value="CAF1035913.1"/>
    <property type="molecule type" value="Genomic_DNA"/>
</dbReference>
<evidence type="ECO:0000256" key="7">
    <source>
        <dbReference type="ARBA" id="ARBA00022695"/>
    </source>
</evidence>
<proteinExistence type="inferred from homology"/>
<keyword evidence="3" id="KW-0964">Secreted</keyword>
<evidence type="ECO:0000256" key="8">
    <source>
        <dbReference type="ARBA" id="ARBA00023026"/>
    </source>
</evidence>
<dbReference type="InterPro" id="IPR000768">
    <property type="entry name" value="ART"/>
</dbReference>
<dbReference type="GO" id="GO:0090729">
    <property type="term" value="F:toxin activity"/>
    <property type="evidence" value="ECO:0007669"/>
    <property type="project" value="UniProtKB-KW"/>
</dbReference>
<keyword evidence="7" id="KW-0548">Nucleotidyltransferase</keyword>
<organism evidence="11 13">
    <name type="scientific">Adineta ricciae</name>
    <name type="common">Rotifer</name>
    <dbReference type="NCBI Taxonomy" id="249248"/>
    <lineage>
        <taxon>Eukaryota</taxon>
        <taxon>Metazoa</taxon>
        <taxon>Spiralia</taxon>
        <taxon>Gnathifera</taxon>
        <taxon>Rotifera</taxon>
        <taxon>Eurotatoria</taxon>
        <taxon>Bdelloidea</taxon>
        <taxon>Adinetida</taxon>
        <taxon>Adinetidae</taxon>
        <taxon>Adineta</taxon>
    </lineage>
</organism>
<dbReference type="GO" id="GO:0005576">
    <property type="term" value="C:extracellular region"/>
    <property type="evidence" value="ECO:0007669"/>
    <property type="project" value="UniProtKB-SubCell"/>
</dbReference>
<dbReference type="AlphaFoldDB" id="A0A814HXE7"/>
<sequence>MASETRLFSDRQRFLDVNQEPNKLALPLYIPVTESDAGQLRLIDCVKPIEKLGVIPNLLNEVTRSLNSCQHPKDGLTPDESAALYLYSLPGAFYTTFNAALRNEDRTKSLPFQNYYKLFMLALKKLPSIQDTIWRGVTADLSDQYSPGSIHVWHAASSCTDQIHVTDTFLDKTKHRTLFSIKCCNGKSIKNHSCFPKESETILPPGTFIRVKGRSNPAENLFIVICEETTLTPEEMNALAEKGITAALPGSMPGVAPKRLLVWFHPSIGKSKDNIKIQEKLRPLFPDGFQTFQSSEECELFIKQKTNDRIIFIVGGQVGQHFVPIIHSLDQVVSILVYCMDKEGHEKWAKNFTKIKRVITQPKELINEVEQWKLQQELLIINQDESTPTISTPISGYELVPLQPLEVALQPVESLIEHLDKYIYISKHHSKSFSHELTHDEAASITMYTMEMDGNSLYRVLNKALRSENRDHTKPWFPYLKLFITALNKLPSYQGLVWRGIQMDISDAYQKGTRGVWWGITSATKDGSILENFISHSSARVLFSIECKNGKYISKFSSYGYDNEVILMPGFCYEVTSVMKPADKMHIISLKEVDPFW</sequence>
<keyword evidence="5 10" id="KW-0328">Glycosyltransferase</keyword>
<dbReference type="SUPFAM" id="SSF56399">
    <property type="entry name" value="ADP-ribosylation"/>
    <property type="match status" value="2"/>
</dbReference>
<dbReference type="Pfam" id="PF01129">
    <property type="entry name" value="ART"/>
    <property type="match status" value="2"/>
</dbReference>
<protein>
    <recommendedName>
        <fullName evidence="10">NAD(P)(+)--arginine ADP-ribosyltransferase</fullName>
        <ecNumber evidence="10">2.4.2.31</ecNumber>
    </recommendedName>
    <alternativeName>
        <fullName evidence="10">Mono(ADP-ribosyl)transferase</fullName>
    </alternativeName>
</protein>
<keyword evidence="8" id="KW-0843">Virulence</keyword>
<evidence type="ECO:0000256" key="10">
    <source>
        <dbReference type="RuleBase" id="RU361228"/>
    </source>
</evidence>
<reference evidence="11" key="1">
    <citation type="submission" date="2021-02" db="EMBL/GenBank/DDBJ databases">
        <authorList>
            <person name="Nowell W R."/>
        </authorList>
    </citation>
    <scope>NUCLEOTIDE SEQUENCE</scope>
</reference>
<dbReference type="InterPro" id="IPR050999">
    <property type="entry name" value="ADP-ribosyltransferase_ARG"/>
</dbReference>
<comment type="caution">
    <text evidence="11">The sequence shown here is derived from an EMBL/GenBank/DDBJ whole genome shotgun (WGS) entry which is preliminary data.</text>
</comment>
<evidence type="ECO:0000313" key="13">
    <source>
        <dbReference type="Proteomes" id="UP000663828"/>
    </source>
</evidence>
<dbReference type="PANTHER" id="PTHR10339:SF25">
    <property type="entry name" value="SECRETED EXOENZYME S"/>
    <property type="match status" value="1"/>
</dbReference>
<dbReference type="Proteomes" id="UP000663852">
    <property type="component" value="Unassembled WGS sequence"/>
</dbReference>